<evidence type="ECO:0000313" key="2">
    <source>
        <dbReference type="Proteomes" id="UP000327493"/>
    </source>
</evidence>
<reference evidence="1 2" key="1">
    <citation type="submission" date="2019-08" db="EMBL/GenBank/DDBJ databases">
        <title>A chromosome-level genome assembly, high-density linkage maps, and genome scans reveal the genomic architecture of hybrid incompatibilities underlying speciation via character displacement in darters (Percidae: Etheostominae).</title>
        <authorList>
            <person name="Moran R.L."/>
            <person name="Catchen J.M."/>
            <person name="Fuller R.C."/>
        </authorList>
    </citation>
    <scope>NUCLEOTIDE SEQUENCE [LARGE SCALE GENOMIC DNA]</scope>
    <source>
        <strain evidence="1">EspeVRDwgs_2016</strain>
        <tissue evidence="1">Muscle</tissue>
    </source>
</reference>
<sequence length="210" mass="23695">MQVADEHLLSIKDLAGSRKTGVSSQRQDVLTENVTRVSLGEASPQGDLLENIWKLENLFQNHSDWLQRLEILIKWFDPQSLELELRSVQANSLQAEGYLVQLDDRETSGQVSRLREKLDDVSWTVGAVNHTFSNDISIHHLKIQDLQNQNGLCSDVMPAGGTGPELIDGNSNRTRPLIPGLLHMSTRAKGSKGRYWTTWAPRDSWVDRIE</sequence>
<accession>A0A5J5CC16</accession>
<dbReference type="AlphaFoldDB" id="A0A5J5CC16"/>
<gene>
    <name evidence="1" type="ORF">FQN60_005361</name>
</gene>
<proteinExistence type="predicted"/>
<dbReference type="Proteomes" id="UP000327493">
    <property type="component" value="Unassembled WGS sequence"/>
</dbReference>
<comment type="caution">
    <text evidence="1">The sequence shown here is derived from an EMBL/GenBank/DDBJ whole genome shotgun (WGS) entry which is preliminary data.</text>
</comment>
<name>A0A5J5CC16_9PERO</name>
<protein>
    <submittedName>
        <fullName evidence="1">Uncharacterized protein</fullName>
    </submittedName>
</protein>
<organism evidence="1 2">
    <name type="scientific">Etheostoma spectabile</name>
    <name type="common">orangethroat darter</name>
    <dbReference type="NCBI Taxonomy" id="54343"/>
    <lineage>
        <taxon>Eukaryota</taxon>
        <taxon>Metazoa</taxon>
        <taxon>Chordata</taxon>
        <taxon>Craniata</taxon>
        <taxon>Vertebrata</taxon>
        <taxon>Euteleostomi</taxon>
        <taxon>Actinopterygii</taxon>
        <taxon>Neopterygii</taxon>
        <taxon>Teleostei</taxon>
        <taxon>Neoteleostei</taxon>
        <taxon>Acanthomorphata</taxon>
        <taxon>Eupercaria</taxon>
        <taxon>Perciformes</taxon>
        <taxon>Percoidei</taxon>
        <taxon>Percidae</taxon>
        <taxon>Etheostomatinae</taxon>
        <taxon>Etheostoma</taxon>
    </lineage>
</organism>
<feature type="non-terminal residue" evidence="1">
    <location>
        <position position="210"/>
    </location>
</feature>
<keyword evidence="2" id="KW-1185">Reference proteome</keyword>
<evidence type="ECO:0000313" key="1">
    <source>
        <dbReference type="EMBL" id="KAA8578001.1"/>
    </source>
</evidence>
<dbReference type="EMBL" id="VOFY01001346">
    <property type="protein sequence ID" value="KAA8578001.1"/>
    <property type="molecule type" value="Genomic_DNA"/>
</dbReference>